<gene>
    <name evidence="2" type="ORF">BFJ72_g12774</name>
</gene>
<protein>
    <submittedName>
        <fullName evidence="2">Uncharacterized protein</fullName>
    </submittedName>
</protein>
<reference evidence="2 3" key="1">
    <citation type="journal article" date="2018" name="Sci. Rep.">
        <title>Characterisation of pathogen-specific regions and novel effector candidates in Fusarium oxysporum f. sp. cepae.</title>
        <authorList>
            <person name="Armitage A.D."/>
            <person name="Taylor A."/>
            <person name="Sobczyk M.K."/>
            <person name="Baxter L."/>
            <person name="Greenfield B.P."/>
            <person name="Bates H.J."/>
            <person name="Wilson F."/>
            <person name="Jackson A.C."/>
            <person name="Ott S."/>
            <person name="Harrison R.J."/>
            <person name="Clarkson J.P."/>
        </authorList>
    </citation>
    <scope>NUCLEOTIDE SEQUENCE [LARGE SCALE GENOMIC DNA]</scope>
    <source>
        <strain evidence="2 3">Fp_A8</strain>
    </source>
</reference>
<sequence length="91" mass="10780">MPRLSNREKRRARFAATQHSLTSEELEKQKEQNIKVAQKHVTHTTVYMLKLSKKWFIEFMEDEHPAVDAQVELFAPDSHDQDHVLLKEYSC</sequence>
<proteinExistence type="predicted"/>
<comment type="caution">
    <text evidence="2">The sequence shown here is derived from an EMBL/GenBank/DDBJ whole genome shotgun (WGS) entry which is preliminary data.</text>
</comment>
<name>A0A420SF18_GIBIN</name>
<evidence type="ECO:0000313" key="3">
    <source>
        <dbReference type="Proteomes" id="UP000283569"/>
    </source>
</evidence>
<dbReference type="EMBL" id="MRDB01000069">
    <property type="protein sequence ID" value="RKL27866.1"/>
    <property type="molecule type" value="Genomic_DNA"/>
</dbReference>
<feature type="region of interest" description="Disordered" evidence="1">
    <location>
        <begin position="1"/>
        <end position="27"/>
    </location>
</feature>
<evidence type="ECO:0000313" key="2">
    <source>
        <dbReference type="EMBL" id="RKL27866.1"/>
    </source>
</evidence>
<evidence type="ECO:0000256" key="1">
    <source>
        <dbReference type="SAM" id="MobiDB-lite"/>
    </source>
</evidence>
<accession>A0A420SF18</accession>
<organism evidence="2 3">
    <name type="scientific">Gibberella intermedia</name>
    <name type="common">Bulb rot disease fungus</name>
    <name type="synonym">Fusarium proliferatum</name>
    <dbReference type="NCBI Taxonomy" id="948311"/>
    <lineage>
        <taxon>Eukaryota</taxon>
        <taxon>Fungi</taxon>
        <taxon>Dikarya</taxon>
        <taxon>Ascomycota</taxon>
        <taxon>Pezizomycotina</taxon>
        <taxon>Sordariomycetes</taxon>
        <taxon>Hypocreomycetidae</taxon>
        <taxon>Hypocreales</taxon>
        <taxon>Nectriaceae</taxon>
        <taxon>Fusarium</taxon>
        <taxon>Fusarium fujikuroi species complex</taxon>
    </lineage>
</organism>
<dbReference type="AlphaFoldDB" id="A0A420SF18"/>
<dbReference type="Proteomes" id="UP000283569">
    <property type="component" value="Unassembled WGS sequence"/>
</dbReference>